<keyword evidence="8" id="KW-0408">Iron</keyword>
<keyword evidence="14" id="KW-1185">Reference proteome</keyword>
<evidence type="ECO:0000256" key="11">
    <source>
        <dbReference type="RuleBase" id="RU004241"/>
    </source>
</evidence>
<feature type="binding site" evidence="10">
    <location>
        <position position="16"/>
    </location>
    <ligand>
        <name>Ca(2+)</name>
        <dbReference type="ChEBI" id="CHEBI:29108"/>
        <label>2</label>
    </ligand>
</feature>
<dbReference type="PANTHER" id="PTHR31517:SF48">
    <property type="entry name" value="PEROXIDASE 16-RELATED"/>
    <property type="match status" value="1"/>
</dbReference>
<gene>
    <name evidence="13" type="ORF">LUZ62_058056</name>
</gene>
<dbReference type="InterPro" id="IPR000823">
    <property type="entry name" value="Peroxidase_pln"/>
</dbReference>
<evidence type="ECO:0000256" key="1">
    <source>
        <dbReference type="ARBA" id="ARBA00000189"/>
    </source>
</evidence>
<keyword evidence="3 13" id="KW-0575">Peroxidase</keyword>
<dbReference type="GO" id="GO:0020037">
    <property type="term" value="F:heme binding"/>
    <property type="evidence" value="ECO:0007669"/>
    <property type="project" value="InterPro"/>
</dbReference>
<protein>
    <submittedName>
        <fullName evidence="13">Peroxidase</fullName>
    </submittedName>
</protein>
<dbReference type="SUPFAM" id="SSF48113">
    <property type="entry name" value="Heme-dependent peroxidases"/>
    <property type="match status" value="1"/>
</dbReference>
<evidence type="ECO:0000256" key="7">
    <source>
        <dbReference type="ARBA" id="ARBA00023002"/>
    </source>
</evidence>
<dbReference type="PANTHER" id="PTHR31517">
    <property type="match status" value="1"/>
</dbReference>
<evidence type="ECO:0000256" key="4">
    <source>
        <dbReference type="ARBA" id="ARBA00022617"/>
    </source>
</evidence>
<feature type="binding site" evidence="10">
    <location>
        <position position="21"/>
    </location>
    <ligand>
        <name>Ca(2+)</name>
        <dbReference type="ChEBI" id="CHEBI:29108"/>
        <label>2</label>
    </ligand>
</feature>
<comment type="catalytic activity">
    <reaction evidence="1">
        <text>2 a phenolic donor + H2O2 = 2 a phenolic radical donor + 2 H2O</text>
        <dbReference type="Rhea" id="RHEA:56136"/>
        <dbReference type="ChEBI" id="CHEBI:15377"/>
        <dbReference type="ChEBI" id="CHEBI:16240"/>
        <dbReference type="ChEBI" id="CHEBI:139520"/>
        <dbReference type="ChEBI" id="CHEBI:139521"/>
        <dbReference type="EC" id="1.11.1.7"/>
    </reaction>
</comment>
<keyword evidence="7" id="KW-0560">Oxidoreductase</keyword>
<comment type="cofactor">
    <cofactor evidence="10">
        <name>Ca(2+)</name>
        <dbReference type="ChEBI" id="CHEBI:29108"/>
    </cofactor>
    <text evidence="10">Binds 2 calcium ions per subunit.</text>
</comment>
<name>A0AAV8E342_9POAL</name>
<dbReference type="Proteomes" id="UP001140206">
    <property type="component" value="Chromosome 3"/>
</dbReference>
<sequence length="95" mass="11040">MHYYENPRKVPQDHVTPDVLDVQYYTNVLNNRVLFFCDYSLSTDPVAKATMQLYSTDFENVLWRPKFIATMQKLSQFKVLTGTQGQIRKACSAVN</sequence>
<dbReference type="GO" id="GO:0140825">
    <property type="term" value="F:lactoperoxidase activity"/>
    <property type="evidence" value="ECO:0007669"/>
    <property type="project" value="UniProtKB-EC"/>
</dbReference>
<dbReference type="GO" id="GO:0006979">
    <property type="term" value="P:response to oxidative stress"/>
    <property type="evidence" value="ECO:0007669"/>
    <property type="project" value="InterPro"/>
</dbReference>
<dbReference type="EMBL" id="JAMFTS010000003">
    <property type="protein sequence ID" value="KAJ4773799.1"/>
    <property type="molecule type" value="Genomic_DNA"/>
</dbReference>
<evidence type="ECO:0000256" key="5">
    <source>
        <dbReference type="ARBA" id="ARBA00022723"/>
    </source>
</evidence>
<evidence type="ECO:0000256" key="8">
    <source>
        <dbReference type="ARBA" id="ARBA00023004"/>
    </source>
</evidence>
<dbReference type="GO" id="GO:0046872">
    <property type="term" value="F:metal ion binding"/>
    <property type="evidence" value="ECO:0007669"/>
    <property type="project" value="UniProtKB-KW"/>
</dbReference>
<keyword evidence="4" id="KW-0349">Heme</keyword>
<dbReference type="AlphaFoldDB" id="A0AAV8E342"/>
<evidence type="ECO:0000256" key="10">
    <source>
        <dbReference type="PIRSR" id="PIRSR600823-3"/>
    </source>
</evidence>
<dbReference type="PROSITE" id="PS50873">
    <property type="entry name" value="PEROXIDASE_4"/>
    <property type="match status" value="1"/>
</dbReference>
<evidence type="ECO:0000256" key="6">
    <source>
        <dbReference type="ARBA" id="ARBA00022837"/>
    </source>
</evidence>
<evidence type="ECO:0000256" key="3">
    <source>
        <dbReference type="ARBA" id="ARBA00022559"/>
    </source>
</evidence>
<accession>A0AAV8E342</accession>
<organism evidence="13 14">
    <name type="scientific">Rhynchospora pubera</name>
    <dbReference type="NCBI Taxonomy" id="906938"/>
    <lineage>
        <taxon>Eukaryota</taxon>
        <taxon>Viridiplantae</taxon>
        <taxon>Streptophyta</taxon>
        <taxon>Embryophyta</taxon>
        <taxon>Tracheophyta</taxon>
        <taxon>Spermatophyta</taxon>
        <taxon>Magnoliopsida</taxon>
        <taxon>Liliopsida</taxon>
        <taxon>Poales</taxon>
        <taxon>Cyperaceae</taxon>
        <taxon>Cyperoideae</taxon>
        <taxon>Rhynchosporeae</taxon>
        <taxon>Rhynchospora</taxon>
    </lineage>
</organism>
<dbReference type="GO" id="GO:0042744">
    <property type="term" value="P:hydrogen peroxide catabolic process"/>
    <property type="evidence" value="ECO:0007669"/>
    <property type="project" value="UniProtKB-KW"/>
</dbReference>
<dbReference type="PRINTS" id="PR00461">
    <property type="entry name" value="PLPEROXIDASE"/>
</dbReference>
<comment type="caution">
    <text evidence="13">The sequence shown here is derived from an EMBL/GenBank/DDBJ whole genome shotgun (WGS) entry which is preliminary data.</text>
</comment>
<evidence type="ECO:0000313" key="13">
    <source>
        <dbReference type="EMBL" id="KAJ4773799.1"/>
    </source>
</evidence>
<keyword evidence="6 10" id="KW-0106">Calcium</keyword>
<keyword evidence="9" id="KW-0376">Hydrogen peroxide</keyword>
<proteinExistence type="inferred from homology"/>
<feature type="domain" description="Plant heme peroxidase family profile" evidence="12">
    <location>
        <begin position="1"/>
        <end position="95"/>
    </location>
</feature>
<evidence type="ECO:0000313" key="14">
    <source>
        <dbReference type="Proteomes" id="UP001140206"/>
    </source>
</evidence>
<feature type="binding site" evidence="10">
    <location>
        <position position="13"/>
    </location>
    <ligand>
        <name>Ca(2+)</name>
        <dbReference type="ChEBI" id="CHEBI:29108"/>
        <label>2</label>
    </ligand>
</feature>
<evidence type="ECO:0000256" key="9">
    <source>
        <dbReference type="ARBA" id="ARBA00023324"/>
    </source>
</evidence>
<dbReference type="InterPro" id="IPR002016">
    <property type="entry name" value="Haem_peroxidase"/>
</dbReference>
<reference evidence="13" key="1">
    <citation type="submission" date="2022-08" db="EMBL/GenBank/DDBJ databases">
        <authorList>
            <person name="Marques A."/>
        </authorList>
    </citation>
    <scope>NUCLEOTIDE SEQUENCE</scope>
    <source>
        <strain evidence="13">RhyPub2mFocal</strain>
        <tissue evidence="13">Leaves</tissue>
    </source>
</reference>
<evidence type="ECO:0000256" key="2">
    <source>
        <dbReference type="ARBA" id="ARBA00001970"/>
    </source>
</evidence>
<comment type="similarity">
    <text evidence="11">Belongs to the peroxidase family.</text>
</comment>
<keyword evidence="5 10" id="KW-0479">Metal-binding</keyword>
<dbReference type="Pfam" id="PF00141">
    <property type="entry name" value="peroxidase"/>
    <property type="match status" value="1"/>
</dbReference>
<comment type="cofactor">
    <cofactor evidence="2">
        <name>heme b</name>
        <dbReference type="ChEBI" id="CHEBI:60344"/>
    </cofactor>
</comment>
<evidence type="ECO:0000259" key="12">
    <source>
        <dbReference type="PROSITE" id="PS50873"/>
    </source>
</evidence>
<dbReference type="Gene3D" id="1.10.420.10">
    <property type="entry name" value="Peroxidase, domain 2"/>
    <property type="match status" value="1"/>
</dbReference>
<dbReference type="InterPro" id="IPR010255">
    <property type="entry name" value="Haem_peroxidase_sf"/>
</dbReference>